<keyword evidence="4" id="KW-1185">Reference proteome</keyword>
<keyword evidence="1" id="KW-0732">Signal</keyword>
<evidence type="ECO:0000313" key="3">
    <source>
        <dbReference type="EMBL" id="NBC45154.1"/>
    </source>
</evidence>
<evidence type="ECO:0000256" key="1">
    <source>
        <dbReference type="SAM" id="SignalP"/>
    </source>
</evidence>
<proteinExistence type="predicted"/>
<name>A0A7X4YI51_9BACT</name>
<dbReference type="Proteomes" id="UP000537825">
    <property type="component" value="Unassembled WGS sequence"/>
</dbReference>
<evidence type="ECO:0000313" key="4">
    <source>
        <dbReference type="Proteomes" id="UP000537825"/>
    </source>
</evidence>
<protein>
    <recommendedName>
        <fullName evidence="2">Pilus formation protein N-terminal domain-containing protein</fullName>
    </recommendedName>
</protein>
<dbReference type="RefSeq" id="WP_158620770.1">
    <property type="nucleotide sequence ID" value="NZ_CBCSLE010000065.1"/>
</dbReference>
<dbReference type="InterPro" id="IPR032789">
    <property type="entry name" value="T2SS-T3SS_pil_N"/>
</dbReference>
<sequence>MASRFVALTLGTLLLSALPAGAKEPAARAGDSKELPPADETLTLKKGAKQVLTVQGMSRVALGDPSVADVKTTGKDGVEVSALAKGTTTLIIWGSDGKRRTYRIVVDG</sequence>
<comment type="caution">
    <text evidence="3">The sequence shown here is derived from an EMBL/GenBank/DDBJ whole genome shotgun (WGS) entry which is preliminary data.</text>
</comment>
<dbReference type="Pfam" id="PF13629">
    <property type="entry name" value="T2SS-T3SS_pil_N"/>
    <property type="match status" value="1"/>
</dbReference>
<dbReference type="AlphaFoldDB" id="A0A7X4YI51"/>
<feature type="domain" description="Pilus formation protein N-terminal" evidence="2">
    <location>
        <begin position="39"/>
        <end position="106"/>
    </location>
</feature>
<reference evidence="3 4" key="1">
    <citation type="submission" date="2020-01" db="EMBL/GenBank/DDBJ databases">
        <title>The draft genome sequence of Corallococcus exiguus DSM 14696.</title>
        <authorList>
            <person name="Zhang X."/>
            <person name="Zhu H."/>
        </authorList>
    </citation>
    <scope>NUCLEOTIDE SEQUENCE [LARGE SCALE GENOMIC DNA]</scope>
    <source>
        <strain evidence="3 4">DSM 14696</strain>
    </source>
</reference>
<feature type="chain" id="PRO_5031482156" description="Pilus formation protein N-terminal domain-containing protein" evidence="1">
    <location>
        <begin position="23"/>
        <end position="108"/>
    </location>
</feature>
<accession>A0A7X4YI51</accession>
<evidence type="ECO:0000259" key="2">
    <source>
        <dbReference type="Pfam" id="PF13629"/>
    </source>
</evidence>
<dbReference type="EMBL" id="JAAAPK010000012">
    <property type="protein sequence ID" value="NBC45154.1"/>
    <property type="molecule type" value="Genomic_DNA"/>
</dbReference>
<organism evidence="3 4">
    <name type="scientific">Corallococcus exiguus</name>
    <dbReference type="NCBI Taxonomy" id="83462"/>
    <lineage>
        <taxon>Bacteria</taxon>
        <taxon>Pseudomonadati</taxon>
        <taxon>Myxococcota</taxon>
        <taxon>Myxococcia</taxon>
        <taxon>Myxococcales</taxon>
        <taxon>Cystobacterineae</taxon>
        <taxon>Myxococcaceae</taxon>
        <taxon>Corallococcus</taxon>
    </lineage>
</organism>
<feature type="signal peptide" evidence="1">
    <location>
        <begin position="1"/>
        <end position="22"/>
    </location>
</feature>
<gene>
    <name evidence="3" type="ORF">GTZ93_35675</name>
</gene>